<organism evidence="2 3">
    <name type="scientific">Alloacidobacterium dinghuense</name>
    <dbReference type="NCBI Taxonomy" id="2763107"/>
    <lineage>
        <taxon>Bacteria</taxon>
        <taxon>Pseudomonadati</taxon>
        <taxon>Acidobacteriota</taxon>
        <taxon>Terriglobia</taxon>
        <taxon>Terriglobales</taxon>
        <taxon>Acidobacteriaceae</taxon>
        <taxon>Alloacidobacterium</taxon>
    </lineage>
</organism>
<evidence type="ECO:0000313" key="2">
    <source>
        <dbReference type="EMBL" id="QNI34330.1"/>
    </source>
</evidence>
<dbReference type="InterPro" id="IPR003779">
    <property type="entry name" value="CMD-like"/>
</dbReference>
<dbReference type="PANTHER" id="PTHR35446:SF2">
    <property type="entry name" value="CARBOXYMUCONOLACTONE DECARBOXYLASE-LIKE DOMAIN-CONTAINING PROTEIN"/>
    <property type="match status" value="1"/>
</dbReference>
<dbReference type="KEGG" id="adin:H7849_10790"/>
<evidence type="ECO:0000259" key="1">
    <source>
        <dbReference type="Pfam" id="PF02627"/>
    </source>
</evidence>
<dbReference type="NCBIfam" id="TIGR01926">
    <property type="entry name" value="peroxid_rel"/>
    <property type="match status" value="1"/>
</dbReference>
<proteinExistence type="predicted"/>
<evidence type="ECO:0000313" key="3">
    <source>
        <dbReference type="Proteomes" id="UP000515312"/>
    </source>
</evidence>
<keyword evidence="3" id="KW-1185">Reference proteome</keyword>
<dbReference type="PANTHER" id="PTHR35446">
    <property type="entry name" value="SI:CH211-175M2.5"/>
    <property type="match status" value="1"/>
</dbReference>
<feature type="domain" description="Carboxymuconolactone decarboxylase-like" evidence="1">
    <location>
        <begin position="21"/>
        <end position="80"/>
    </location>
</feature>
<dbReference type="InterPro" id="IPR010195">
    <property type="entry name" value="Uncharacterised_peroxidase-rel"/>
</dbReference>
<keyword evidence="2" id="KW-0575">Peroxidase</keyword>
<sequence length="190" mass="21157">MPHINLPKELPGIRSAMAFRPETAKPLNELVEVLLRDPHSLTPGERELIATYVSYLNDCYYCQMSHGAIAAAHLNDDEELVKRVKADFQHADISDKLKALLVIAGKVQKGGKHVTAEDVEVARSQGATDIEIHDTVLIAAAFCMYNRYVDGLATLQPLDEASYRERGKRVARDGYVTVSKEYLTTYAVVR</sequence>
<reference evidence="2 3" key="1">
    <citation type="submission" date="2020-08" db="EMBL/GenBank/DDBJ databases">
        <title>Edaphobacter telluris sp. nov. and Acidobacterium dinghuensis sp. nov., two acidobacteria isolated from forest soil.</title>
        <authorList>
            <person name="Fu J."/>
            <person name="Qiu L."/>
        </authorList>
    </citation>
    <scope>NUCLEOTIDE SEQUENCE [LARGE SCALE GENOMIC DNA]</scope>
    <source>
        <strain evidence="2">4Y35</strain>
    </source>
</reference>
<keyword evidence="2" id="KW-0560">Oxidoreductase</keyword>
<dbReference type="SUPFAM" id="SSF69118">
    <property type="entry name" value="AhpD-like"/>
    <property type="match status" value="1"/>
</dbReference>
<dbReference type="EMBL" id="CP060394">
    <property type="protein sequence ID" value="QNI34330.1"/>
    <property type="molecule type" value="Genomic_DNA"/>
</dbReference>
<dbReference type="Pfam" id="PF02627">
    <property type="entry name" value="CMD"/>
    <property type="match status" value="1"/>
</dbReference>
<name>A0A7G8BP60_9BACT</name>
<dbReference type="RefSeq" id="WP_186746416.1">
    <property type="nucleotide sequence ID" value="NZ_CP060394.1"/>
</dbReference>
<dbReference type="GO" id="GO:0051920">
    <property type="term" value="F:peroxiredoxin activity"/>
    <property type="evidence" value="ECO:0007669"/>
    <property type="project" value="InterPro"/>
</dbReference>
<dbReference type="AlphaFoldDB" id="A0A7G8BP60"/>
<accession>A0A7G8BP60</accession>
<dbReference type="InterPro" id="IPR029032">
    <property type="entry name" value="AhpD-like"/>
</dbReference>
<dbReference type="InterPro" id="IPR004675">
    <property type="entry name" value="AhpD_core"/>
</dbReference>
<dbReference type="Proteomes" id="UP000515312">
    <property type="component" value="Chromosome"/>
</dbReference>
<dbReference type="NCBIfam" id="TIGR00778">
    <property type="entry name" value="ahpD_dom"/>
    <property type="match status" value="1"/>
</dbReference>
<dbReference type="Gene3D" id="1.20.1290.10">
    <property type="entry name" value="AhpD-like"/>
    <property type="match status" value="1"/>
</dbReference>
<protein>
    <submittedName>
        <fullName evidence="2">Peroxidase-related enzyme</fullName>
    </submittedName>
</protein>
<gene>
    <name evidence="2" type="ORF">H7849_10790</name>
</gene>